<evidence type="ECO:0000313" key="3">
    <source>
        <dbReference type="Proteomes" id="UP000473525"/>
    </source>
</evidence>
<evidence type="ECO:0000313" key="2">
    <source>
        <dbReference type="EMBL" id="MVQ50229.1"/>
    </source>
</evidence>
<dbReference type="Proteomes" id="UP000473525">
    <property type="component" value="Unassembled WGS sequence"/>
</dbReference>
<proteinExistence type="predicted"/>
<dbReference type="PANTHER" id="PTHR35908">
    <property type="entry name" value="HYPOTHETICAL FUSION PROTEIN"/>
    <property type="match status" value="1"/>
</dbReference>
<dbReference type="PANTHER" id="PTHR35908:SF1">
    <property type="entry name" value="CONSERVED PROTEIN"/>
    <property type="match status" value="1"/>
</dbReference>
<dbReference type="Gene3D" id="3.10.180.10">
    <property type="entry name" value="2,3-Dihydroxybiphenyl 1,2-Dioxygenase, domain 1"/>
    <property type="match status" value="2"/>
</dbReference>
<protein>
    <recommendedName>
        <fullName evidence="1">Glyoxalase-like domain-containing protein</fullName>
    </recommendedName>
</protein>
<feature type="domain" description="Glyoxalase-like" evidence="1">
    <location>
        <begin position="8"/>
        <end position="105"/>
    </location>
</feature>
<keyword evidence="3" id="KW-1185">Reference proteome</keyword>
<dbReference type="AlphaFoldDB" id="A0A6L6XSP3"/>
<dbReference type="InterPro" id="IPR029068">
    <property type="entry name" value="Glyas_Bleomycin-R_OHBP_Dase"/>
</dbReference>
<dbReference type="CDD" id="cd06587">
    <property type="entry name" value="VOC"/>
    <property type="match status" value="1"/>
</dbReference>
<reference evidence="2 3" key="1">
    <citation type="submission" date="2019-12" db="EMBL/GenBank/DDBJ databases">
        <authorList>
            <person name="Huq M.A."/>
        </authorList>
    </citation>
    <scope>NUCLEOTIDE SEQUENCE [LARGE SCALE GENOMIC DNA]</scope>
    <source>
        <strain evidence="2 3">MAH-18</strain>
    </source>
</reference>
<sequence>MIASWKDLCVDAVDPQLIGRFWAGVLGRTLERREDDGQVLLTGATPAHTVWVNRVPEPVTVKQRVHLDVHVADHHAVLALGATPEDVTSFRWQVLRDPEGGELCTFERSEVPDQRLYEIVVDCQDPAAQAAWWAEVLGGRVHTDGDAVEAVPGAPFEYLVFVRVPEPKTVKNRLHWDVDTADVGLLVEHGATVLREPDGDIRWTVLADPEGNEFCAFADSAWRSVT</sequence>
<accession>A0A6L6XSP3</accession>
<organism evidence="2 3">
    <name type="scientific">Nocardioides agri</name>
    <dbReference type="NCBI Taxonomy" id="2682843"/>
    <lineage>
        <taxon>Bacteria</taxon>
        <taxon>Bacillati</taxon>
        <taxon>Actinomycetota</taxon>
        <taxon>Actinomycetes</taxon>
        <taxon>Propionibacteriales</taxon>
        <taxon>Nocardioidaceae</taxon>
        <taxon>Nocardioides</taxon>
    </lineage>
</organism>
<dbReference type="RefSeq" id="WP_181645288.1">
    <property type="nucleotide sequence ID" value="NZ_WSEK01000004.1"/>
</dbReference>
<dbReference type="Pfam" id="PF18029">
    <property type="entry name" value="Glyoxalase_6"/>
    <property type="match status" value="2"/>
</dbReference>
<evidence type="ECO:0000259" key="1">
    <source>
        <dbReference type="Pfam" id="PF18029"/>
    </source>
</evidence>
<dbReference type="EMBL" id="WSEK01000004">
    <property type="protein sequence ID" value="MVQ50229.1"/>
    <property type="molecule type" value="Genomic_DNA"/>
</dbReference>
<name>A0A6L6XSP3_9ACTN</name>
<gene>
    <name evidence="2" type="ORF">GON03_13665</name>
</gene>
<comment type="caution">
    <text evidence="2">The sequence shown here is derived from an EMBL/GenBank/DDBJ whole genome shotgun (WGS) entry which is preliminary data.</text>
</comment>
<dbReference type="InterPro" id="IPR041581">
    <property type="entry name" value="Glyoxalase_6"/>
</dbReference>
<dbReference type="SUPFAM" id="SSF54593">
    <property type="entry name" value="Glyoxalase/Bleomycin resistance protein/Dihydroxybiphenyl dioxygenase"/>
    <property type="match status" value="2"/>
</dbReference>
<feature type="domain" description="Glyoxalase-like" evidence="1">
    <location>
        <begin position="118"/>
        <end position="216"/>
    </location>
</feature>